<comment type="caution">
    <text evidence="2">The sequence shown here is derived from an EMBL/GenBank/DDBJ whole genome shotgun (WGS) entry which is preliminary data.</text>
</comment>
<dbReference type="EMBL" id="WRXO01000001">
    <property type="protein sequence ID" value="MVT39352.1"/>
    <property type="molecule type" value="Genomic_DNA"/>
</dbReference>
<protein>
    <submittedName>
        <fullName evidence="2">Uncharacterized protein</fullName>
    </submittedName>
</protein>
<dbReference type="SMART" id="SM00028">
    <property type="entry name" value="TPR"/>
    <property type="match status" value="1"/>
</dbReference>
<dbReference type="InterPro" id="IPR011990">
    <property type="entry name" value="TPR-like_helical_dom_sf"/>
</dbReference>
<keyword evidence="3" id="KW-1185">Reference proteome</keyword>
<dbReference type="OrthoDB" id="1466726at2"/>
<dbReference type="Pfam" id="PF13181">
    <property type="entry name" value="TPR_8"/>
    <property type="match status" value="1"/>
</dbReference>
<feature type="repeat" description="TPR" evidence="1">
    <location>
        <begin position="443"/>
        <end position="476"/>
    </location>
</feature>
<reference evidence="2 3" key="1">
    <citation type="submission" date="2019-12" db="EMBL/GenBank/DDBJ databases">
        <title>The draft genomic sequence of strain Chitinophaga oryziterrae JCM 16595.</title>
        <authorList>
            <person name="Zhang X."/>
        </authorList>
    </citation>
    <scope>NUCLEOTIDE SEQUENCE [LARGE SCALE GENOMIC DNA]</scope>
    <source>
        <strain evidence="2 3">JCM 16595</strain>
    </source>
</reference>
<evidence type="ECO:0000313" key="2">
    <source>
        <dbReference type="EMBL" id="MVT39352.1"/>
    </source>
</evidence>
<dbReference type="AlphaFoldDB" id="A0A6N8J5A1"/>
<accession>A0A6N8J5A1</accession>
<dbReference type="InterPro" id="IPR019734">
    <property type="entry name" value="TPR_rpt"/>
</dbReference>
<evidence type="ECO:0000313" key="3">
    <source>
        <dbReference type="Proteomes" id="UP000468388"/>
    </source>
</evidence>
<name>A0A6N8J5A1_9BACT</name>
<organism evidence="2 3">
    <name type="scientific">Chitinophaga oryziterrae</name>
    <dbReference type="NCBI Taxonomy" id="1031224"/>
    <lineage>
        <taxon>Bacteria</taxon>
        <taxon>Pseudomonadati</taxon>
        <taxon>Bacteroidota</taxon>
        <taxon>Chitinophagia</taxon>
        <taxon>Chitinophagales</taxon>
        <taxon>Chitinophagaceae</taxon>
        <taxon>Chitinophaga</taxon>
    </lineage>
</organism>
<sequence>MRILFLLGLFLTFSFSVTGRQKVYDFNPRCQQAYAAIMQLRIAAGTALLDQEKKEHPDNLIPYFLDNYADFFTLFFNEDPSLYAQRKDQRAQRLAMMEEGPTNSPYYLYTQAAIRFQWGMVRVKFSEKWDAVWEVRKAYIMLKDNQKRFPQFMPNNMLAGAMQTVFGTIPEGYRWISNILGLKGSIRQGMQQVQQAIESNSDVAVLFKPEAYYYYCYLKLYIENKPEDVWGFVQQHQLDTKNNYLFALMIANISMNNQKAAIGIKILTERNDSVQYTDIPYCNYLMGELKLSRQDEDANIYLQKFLDKFKGRFFVKECLQRLSWYYFLHGNMDAANKYRNMILTRGNTETDADKQALKDAKSGKWPNPLLLKARLLSDGGFFTEALRLLQAKKAADFDRMEEKLEYAYRLGRIYDETGLDDNAIIMYQVTVRTGASRPEYFAARASLQMGYIYEKRKEKAKAIECYQACLDMKEHDYKNSLDQRAKAGIQRVNGS</sequence>
<evidence type="ECO:0000256" key="1">
    <source>
        <dbReference type="PROSITE-ProRule" id="PRU00339"/>
    </source>
</evidence>
<proteinExistence type="predicted"/>
<dbReference type="PROSITE" id="PS50005">
    <property type="entry name" value="TPR"/>
    <property type="match status" value="1"/>
</dbReference>
<gene>
    <name evidence="2" type="ORF">GO495_02035</name>
</gene>
<keyword evidence="1" id="KW-0802">TPR repeat</keyword>
<dbReference type="Gene3D" id="1.25.40.10">
    <property type="entry name" value="Tetratricopeptide repeat domain"/>
    <property type="match status" value="1"/>
</dbReference>
<dbReference type="Proteomes" id="UP000468388">
    <property type="component" value="Unassembled WGS sequence"/>
</dbReference>
<dbReference type="SUPFAM" id="SSF48452">
    <property type="entry name" value="TPR-like"/>
    <property type="match status" value="1"/>
</dbReference>
<dbReference type="RefSeq" id="WP_157298035.1">
    <property type="nucleotide sequence ID" value="NZ_BAAAZB010000005.1"/>
</dbReference>